<keyword evidence="3" id="KW-1185">Reference proteome</keyword>
<keyword evidence="1" id="KW-0812">Transmembrane</keyword>
<evidence type="ECO:0000313" key="2">
    <source>
        <dbReference type="EMBL" id="GFH46462.1"/>
    </source>
</evidence>
<organism evidence="2 3">
    <name type="scientific">Chaetoceros tenuissimus</name>
    <dbReference type="NCBI Taxonomy" id="426638"/>
    <lineage>
        <taxon>Eukaryota</taxon>
        <taxon>Sar</taxon>
        <taxon>Stramenopiles</taxon>
        <taxon>Ochrophyta</taxon>
        <taxon>Bacillariophyta</taxon>
        <taxon>Coscinodiscophyceae</taxon>
        <taxon>Chaetocerotophycidae</taxon>
        <taxon>Chaetocerotales</taxon>
        <taxon>Chaetocerotaceae</taxon>
        <taxon>Chaetoceros</taxon>
    </lineage>
</organism>
<gene>
    <name evidence="2" type="ORF">CTEN210_02936</name>
</gene>
<dbReference type="EMBL" id="BLLK01000022">
    <property type="protein sequence ID" value="GFH46462.1"/>
    <property type="molecule type" value="Genomic_DNA"/>
</dbReference>
<name>A0AAD3CI11_9STRA</name>
<protein>
    <submittedName>
        <fullName evidence="2">Uncharacterized protein</fullName>
    </submittedName>
</protein>
<evidence type="ECO:0000256" key="1">
    <source>
        <dbReference type="SAM" id="Phobius"/>
    </source>
</evidence>
<keyword evidence="1" id="KW-1133">Transmembrane helix</keyword>
<proteinExistence type="predicted"/>
<keyword evidence="1" id="KW-0472">Membrane</keyword>
<sequence>MRKLFVCISSFFTLDAISILYRRFLILVGFRSNLFKAFSWLGVSVGSCFIHLILGFVIALTSEANVEQTLLSQSCIDPISVQSSAESGCLKSRITHTTPLVMSSVRCYPYHFILYYSPTHC</sequence>
<comment type="caution">
    <text evidence="2">The sequence shown here is derived from an EMBL/GenBank/DDBJ whole genome shotgun (WGS) entry which is preliminary data.</text>
</comment>
<feature type="transmembrane region" description="Helical" evidence="1">
    <location>
        <begin position="38"/>
        <end position="60"/>
    </location>
</feature>
<accession>A0AAD3CI11</accession>
<dbReference type="Proteomes" id="UP001054902">
    <property type="component" value="Unassembled WGS sequence"/>
</dbReference>
<dbReference type="AlphaFoldDB" id="A0AAD3CI11"/>
<reference evidence="2 3" key="1">
    <citation type="journal article" date="2021" name="Sci. Rep.">
        <title>The genome of the diatom Chaetoceros tenuissimus carries an ancient integrated fragment of an extant virus.</title>
        <authorList>
            <person name="Hongo Y."/>
            <person name="Kimura K."/>
            <person name="Takaki Y."/>
            <person name="Yoshida Y."/>
            <person name="Baba S."/>
            <person name="Kobayashi G."/>
            <person name="Nagasaki K."/>
            <person name="Hano T."/>
            <person name="Tomaru Y."/>
        </authorList>
    </citation>
    <scope>NUCLEOTIDE SEQUENCE [LARGE SCALE GENOMIC DNA]</scope>
    <source>
        <strain evidence="2 3">NIES-3715</strain>
    </source>
</reference>
<evidence type="ECO:0000313" key="3">
    <source>
        <dbReference type="Proteomes" id="UP001054902"/>
    </source>
</evidence>